<keyword evidence="1" id="KW-0175">Coiled coil</keyword>
<accession>A0A6L2NR95</accession>
<feature type="region of interest" description="Disordered" evidence="2">
    <location>
        <begin position="278"/>
        <end position="301"/>
    </location>
</feature>
<dbReference type="AlphaFoldDB" id="A0A6L2NR95"/>
<organism evidence="4">
    <name type="scientific">Tanacetum cinerariifolium</name>
    <name type="common">Dalmatian daisy</name>
    <name type="synonym">Chrysanthemum cinerariifolium</name>
    <dbReference type="NCBI Taxonomy" id="118510"/>
    <lineage>
        <taxon>Eukaryota</taxon>
        <taxon>Viridiplantae</taxon>
        <taxon>Streptophyta</taxon>
        <taxon>Embryophyta</taxon>
        <taxon>Tracheophyta</taxon>
        <taxon>Spermatophyta</taxon>
        <taxon>Magnoliopsida</taxon>
        <taxon>eudicotyledons</taxon>
        <taxon>Gunneridae</taxon>
        <taxon>Pentapetalae</taxon>
        <taxon>asterids</taxon>
        <taxon>campanulids</taxon>
        <taxon>Asterales</taxon>
        <taxon>Asteraceae</taxon>
        <taxon>Asteroideae</taxon>
        <taxon>Anthemideae</taxon>
        <taxon>Anthemidinae</taxon>
        <taxon>Tanacetum</taxon>
    </lineage>
</organism>
<evidence type="ECO:0000313" key="4">
    <source>
        <dbReference type="EMBL" id="GEU87562.1"/>
    </source>
</evidence>
<gene>
    <name evidence="4" type="ORF">Tci_059540</name>
</gene>
<feature type="transmembrane region" description="Helical" evidence="3">
    <location>
        <begin position="103"/>
        <end position="130"/>
    </location>
</feature>
<proteinExistence type="predicted"/>
<reference evidence="4" key="1">
    <citation type="journal article" date="2019" name="Sci. Rep.">
        <title>Draft genome of Tanacetum cinerariifolium, the natural source of mosquito coil.</title>
        <authorList>
            <person name="Yamashiro T."/>
            <person name="Shiraishi A."/>
            <person name="Satake H."/>
            <person name="Nakayama K."/>
        </authorList>
    </citation>
    <scope>NUCLEOTIDE SEQUENCE</scope>
</reference>
<protein>
    <submittedName>
        <fullName evidence="4">Uncharacterized protein</fullName>
    </submittedName>
</protein>
<keyword evidence="3" id="KW-0472">Membrane</keyword>
<evidence type="ECO:0000256" key="1">
    <source>
        <dbReference type="SAM" id="Coils"/>
    </source>
</evidence>
<sequence>MKVVVLRREQEAAGGGGCCGVTSSSGVDGGGGVRWCRRRGSGGWQQGGSGGEVAAMTKPKEDLIVILASDTSISEGGNGGVGVGNGVSGGGGNGCSDGGGNGVVYWFFVIEVFCVSLGVFFLCFLFLTYYSPACPSDPSVMSLDNSNDYVIPDDIPVDPSLEEAGHVPISKDPKGEALTIAEFLRLPNLHGCKIVVGALLSPGASLKTRLSTPATRLEDIPPKTRAMETTEVACKKVIAGREKKKRKTEATTVAMAKGDDDVDSGKVASKKCADEVGTSCKKRKTHVGTPPVDVGSDQVSSPIPLNQSFPVTLMNKKNVFETPSAARNGDANVVIKGHGDTVEGYSAGGFRNLPFTPQWELTDSSRMALTKEHADLVQAHESCENAKTRYKECKQELAKIQSAYDENVSAYDQLSKNYDGALTREKSFQDRLEEMEKEKKETEQLSIEQTERIKQLKPALKQSEDDAHQLRLDRESTSLRLVMGKCLAVGKGFIDGLSVGRKDEDV</sequence>
<dbReference type="InterPro" id="IPR027417">
    <property type="entry name" value="P-loop_NTPase"/>
</dbReference>
<dbReference type="Gene3D" id="3.40.50.300">
    <property type="entry name" value="P-loop containing nucleotide triphosphate hydrolases"/>
    <property type="match status" value="1"/>
</dbReference>
<evidence type="ECO:0000256" key="3">
    <source>
        <dbReference type="SAM" id="Phobius"/>
    </source>
</evidence>
<keyword evidence="3" id="KW-0812">Transmembrane</keyword>
<dbReference type="EMBL" id="BKCJ010009565">
    <property type="protein sequence ID" value="GEU87562.1"/>
    <property type="molecule type" value="Genomic_DNA"/>
</dbReference>
<name>A0A6L2NR95_TANCI</name>
<keyword evidence="3" id="KW-1133">Transmembrane helix</keyword>
<feature type="coiled-coil region" evidence="1">
    <location>
        <begin position="376"/>
        <end position="452"/>
    </location>
</feature>
<evidence type="ECO:0000256" key="2">
    <source>
        <dbReference type="SAM" id="MobiDB-lite"/>
    </source>
</evidence>
<comment type="caution">
    <text evidence="4">The sequence shown here is derived from an EMBL/GenBank/DDBJ whole genome shotgun (WGS) entry which is preliminary data.</text>
</comment>